<comment type="caution">
    <text evidence="3">The sequence shown here is derived from an EMBL/GenBank/DDBJ whole genome shotgun (WGS) entry which is preliminary data.</text>
</comment>
<evidence type="ECO:0000259" key="2">
    <source>
        <dbReference type="Pfam" id="PF00582"/>
    </source>
</evidence>
<dbReference type="PANTHER" id="PTHR46268:SF6">
    <property type="entry name" value="UNIVERSAL STRESS PROTEIN UP12"/>
    <property type="match status" value="1"/>
</dbReference>
<dbReference type="RefSeq" id="WP_183593521.1">
    <property type="nucleotide sequence ID" value="NZ_JACHWR010000002.1"/>
</dbReference>
<sequence length="278" mass="29121">MGHSIEHGSVVVAVDGSGHADRAVRWAARHACLERRPLVLVAAAVDALPIIERAAAAARDVAPQVPVTQLPEHGDPRRILLDLSDDAGLLVLGSRGRGAIRSMLLGSVSAAVSAHAACPVVVCRPPGAADTRQGVLVGADGTPESRRVVEFGYRFAALHRLPLSVVHCYWDAVVAVAAYREARGEPTEVPALVEERALLAESVAGLAEQFPDVAVTLGLRHGLVDEALAPRGEAWDLVVVGRHPMTSLDRVLSGSIATAVVERSRSTVAIVPEPASLP</sequence>
<keyword evidence="4" id="KW-1185">Reference proteome</keyword>
<organism evidence="3 4">
    <name type="scientific">Nocardioides soli</name>
    <dbReference type="NCBI Taxonomy" id="1036020"/>
    <lineage>
        <taxon>Bacteria</taxon>
        <taxon>Bacillati</taxon>
        <taxon>Actinomycetota</taxon>
        <taxon>Actinomycetes</taxon>
        <taxon>Propionibacteriales</taxon>
        <taxon>Nocardioidaceae</taxon>
        <taxon>Nocardioides</taxon>
    </lineage>
</organism>
<dbReference type="InterPro" id="IPR006016">
    <property type="entry name" value="UspA"/>
</dbReference>
<dbReference type="InterPro" id="IPR014729">
    <property type="entry name" value="Rossmann-like_a/b/a_fold"/>
</dbReference>
<dbReference type="Proteomes" id="UP000589626">
    <property type="component" value="Unassembled WGS sequence"/>
</dbReference>
<name>A0A7W4VXT3_9ACTN</name>
<evidence type="ECO:0000313" key="4">
    <source>
        <dbReference type="Proteomes" id="UP000589626"/>
    </source>
</evidence>
<evidence type="ECO:0000256" key="1">
    <source>
        <dbReference type="ARBA" id="ARBA00008791"/>
    </source>
</evidence>
<accession>A0A7W4VXT3</accession>
<feature type="domain" description="UspA" evidence="2">
    <location>
        <begin position="51"/>
        <end position="124"/>
    </location>
</feature>
<evidence type="ECO:0000313" key="3">
    <source>
        <dbReference type="EMBL" id="MBB3043746.1"/>
    </source>
</evidence>
<dbReference type="PANTHER" id="PTHR46268">
    <property type="entry name" value="STRESS RESPONSE PROTEIN NHAX"/>
    <property type="match status" value="1"/>
</dbReference>
<dbReference type="Gene3D" id="3.40.50.620">
    <property type="entry name" value="HUPs"/>
    <property type="match status" value="2"/>
</dbReference>
<comment type="similarity">
    <text evidence="1">Belongs to the universal stress protein A family.</text>
</comment>
<protein>
    <submittedName>
        <fullName evidence="3">Nucleotide-binding universal stress UspA family protein</fullName>
    </submittedName>
</protein>
<dbReference type="AlphaFoldDB" id="A0A7W4VXT3"/>
<gene>
    <name evidence="3" type="ORF">FHU40_003564</name>
</gene>
<dbReference type="SUPFAM" id="SSF52402">
    <property type="entry name" value="Adenine nucleotide alpha hydrolases-like"/>
    <property type="match status" value="2"/>
</dbReference>
<reference evidence="3 4" key="1">
    <citation type="submission" date="2020-08" db="EMBL/GenBank/DDBJ databases">
        <title>Sequencing the genomes of 1000 actinobacteria strains.</title>
        <authorList>
            <person name="Klenk H.-P."/>
        </authorList>
    </citation>
    <scope>NUCLEOTIDE SEQUENCE [LARGE SCALE GENOMIC DNA]</scope>
    <source>
        <strain evidence="3 4">DSM 105498</strain>
    </source>
</reference>
<proteinExistence type="inferred from homology"/>
<dbReference type="EMBL" id="JACHWR010000002">
    <property type="protein sequence ID" value="MBB3043746.1"/>
    <property type="molecule type" value="Genomic_DNA"/>
</dbReference>
<dbReference type="Pfam" id="PF00582">
    <property type="entry name" value="Usp"/>
    <property type="match status" value="2"/>
</dbReference>
<feature type="domain" description="UspA" evidence="2">
    <location>
        <begin position="135"/>
        <end position="272"/>
    </location>
</feature>
<dbReference type="InterPro" id="IPR006015">
    <property type="entry name" value="Universal_stress_UspA"/>
</dbReference>
<dbReference type="PRINTS" id="PR01438">
    <property type="entry name" value="UNVRSLSTRESS"/>
</dbReference>